<reference evidence="6 7" key="1">
    <citation type="submission" date="2015-07" db="EMBL/GenBank/DDBJ databases">
        <authorList>
            <person name="Noorani M."/>
        </authorList>
    </citation>
    <scope>NUCLEOTIDE SEQUENCE [LARGE SCALE GENOMIC DNA]</scope>
    <source>
        <strain evidence="6 7">KCTC 42284</strain>
    </source>
</reference>
<comment type="subcellular location">
    <subcellularLocation>
        <location evidence="1">Membrane</location>
        <topology evidence="1">Single-pass membrane protein</topology>
    </subcellularLocation>
</comment>
<dbReference type="GO" id="GO:0005886">
    <property type="term" value="C:plasma membrane"/>
    <property type="evidence" value="ECO:0007669"/>
    <property type="project" value="InterPro"/>
</dbReference>
<evidence type="ECO:0000256" key="4">
    <source>
        <dbReference type="ARBA" id="ARBA00023136"/>
    </source>
</evidence>
<dbReference type="Pfam" id="PF04357">
    <property type="entry name" value="TamB"/>
    <property type="match status" value="2"/>
</dbReference>
<evidence type="ECO:0000313" key="7">
    <source>
        <dbReference type="Proteomes" id="UP000066624"/>
    </source>
</evidence>
<dbReference type="OrthoDB" id="5555605at2"/>
<evidence type="ECO:0000313" key="6">
    <source>
        <dbReference type="EMBL" id="AKS43082.1"/>
    </source>
</evidence>
<dbReference type="RefSeq" id="WP_049726592.1">
    <property type="nucleotide sequence ID" value="NZ_CP012154.1"/>
</dbReference>
<evidence type="ECO:0000256" key="1">
    <source>
        <dbReference type="ARBA" id="ARBA00004167"/>
    </source>
</evidence>
<feature type="domain" description="Translocation and assembly module TamB C-terminal" evidence="5">
    <location>
        <begin position="1002"/>
        <end position="1231"/>
    </location>
</feature>
<feature type="domain" description="Translocation and assembly module TamB C-terminal" evidence="5">
    <location>
        <begin position="1237"/>
        <end position="1297"/>
    </location>
</feature>
<accession>A0A0K0XZL6</accession>
<dbReference type="PANTHER" id="PTHR36985">
    <property type="entry name" value="TRANSLOCATION AND ASSEMBLY MODULE SUBUNIT TAMB"/>
    <property type="match status" value="1"/>
</dbReference>
<keyword evidence="2" id="KW-0812">Transmembrane</keyword>
<evidence type="ECO:0000259" key="5">
    <source>
        <dbReference type="Pfam" id="PF04357"/>
    </source>
</evidence>
<dbReference type="KEGG" id="wma:WM2015_2724"/>
<dbReference type="Proteomes" id="UP000066624">
    <property type="component" value="Chromosome"/>
</dbReference>
<evidence type="ECO:0000256" key="2">
    <source>
        <dbReference type="ARBA" id="ARBA00022692"/>
    </source>
</evidence>
<proteinExistence type="predicted"/>
<keyword evidence="7" id="KW-1185">Reference proteome</keyword>
<keyword evidence="3" id="KW-1133">Transmembrane helix</keyword>
<gene>
    <name evidence="6" type="ORF">WM2015_2724</name>
</gene>
<dbReference type="GO" id="GO:0097347">
    <property type="term" value="C:TAM protein secretion complex"/>
    <property type="evidence" value="ECO:0007669"/>
    <property type="project" value="TreeGrafter"/>
</dbReference>
<keyword evidence="4" id="KW-0472">Membrane</keyword>
<dbReference type="InterPro" id="IPR007452">
    <property type="entry name" value="TamB_C"/>
</dbReference>
<sequence>MTAKRDTAKPAASQSGRPRRRWPRRLALGLLLGLSLILLAASGGLYWLTRTEAGARFALGQAQGAVPGLAWAGAEGNLRDGLRLTGFVFEQAGTRVAAGQVVLAARLRLFGGMQLRIEGLTVSDLDIELPPPDEQDEPPSPIELPDLSSPIPVIVESIRIQNAALRAHGDTDALLRLDTLELAGEYFDELRIERFTAELLEGTIGLRGQAELAPPHRLGLQLDAEARLPEQPAHRLGLRIDGPLDRLRFDLTSEGPLSLSGPIEVRGLPGLPSASLELVGHLGDWPGLAYSVPELALSASGSMGDWQARLDTRIEGPELPDNRIAIDARGDATEARLDALRVETLDGLILASGRIGWIDALSAELTVTLDQLDFSSRYPELPAQARLNGALSLSLADQAIRLDSLALQAPPTTLSVLGSGRYDPASDDLALDLIWQDFNWPPVSNGEPALISSERGEARLSGRLSDWRAELEALLQLPDQPQASIEARLQGDLDSAVVETLDFDAAGAGRARLDGAFSWQDGLRGQAAAQLIDLDPSEFIQQLPGRVSGRFDLTLASAEDFTLAIEELGGTLRGQALSGEGRIRWRAQAPQAGRLTLALGENDIELDSADGERWAFTARGNALGQLWPGLSGVLEASGEILPATGELSLNGRVRDGGLHDVTLRELDLDAELRWQAPTHANVRLVLQDLDLNPWERIEQLELNLNGRCRAHRFDLGFSAQRASLDLAGQGQWPECFRGGQRWDAAIERLFIGDTLAGDWQLDQVLRLVMENRIVDIEPACLAAAGPEPGQLCLESARLAPTGEASRARIRLAEVPLDLLLLPLDPTVSLSSQLAGELEAGWTLGAGLDRLGGQLNVDAGVITPLGAEAALLSIDGARLDLQPSNGGVLARFETRFEGQSQLNATIGIDDLRDPGQSTLNGELALELPDIGVFNRALSEFDELHGRLEGRMALRGRLAAPELDGQARLIDGAVRHAPLGLDVRNIELNIDGSQTRARLAGRMESGEGALDLTGELRGEAGQWAWSLNGQGQRFQVASAEWLELSISPDLTLSGRGSDLSIDGQVDIDRLLAGLPPGRESRITASEDVIVLGQTDPEARASGLVMSGRLGIDLGEDARLNAAGLETRLTGEVELLWDEAAALPRARGIIRLPEGSFEAYGQNLEIEDGEIILSNQPITNPRLDIAAVREIFGDPQVEQAGVSIRGPAQSPDIKLFTEPPTSEEKALAYVVTGADFDHAGGQGAVNVGLYLLPRLFVSYGIGLFESGNVLSGRYELSRRWGVRVVSGQRDTGVDLSYAIDR</sequence>
<protein>
    <recommendedName>
        <fullName evidence="5">Translocation and assembly module TamB C-terminal domain-containing protein</fullName>
    </recommendedName>
</protein>
<dbReference type="STRING" id="1579979.WM2015_2724"/>
<organism evidence="6 7">
    <name type="scientific">Wenzhouxiangella marina</name>
    <dbReference type="NCBI Taxonomy" id="1579979"/>
    <lineage>
        <taxon>Bacteria</taxon>
        <taxon>Pseudomonadati</taxon>
        <taxon>Pseudomonadota</taxon>
        <taxon>Gammaproteobacteria</taxon>
        <taxon>Chromatiales</taxon>
        <taxon>Wenzhouxiangellaceae</taxon>
        <taxon>Wenzhouxiangella</taxon>
    </lineage>
</organism>
<evidence type="ECO:0000256" key="3">
    <source>
        <dbReference type="ARBA" id="ARBA00022989"/>
    </source>
</evidence>
<dbReference type="EMBL" id="CP012154">
    <property type="protein sequence ID" value="AKS43082.1"/>
    <property type="molecule type" value="Genomic_DNA"/>
</dbReference>
<dbReference type="PANTHER" id="PTHR36985:SF1">
    <property type="entry name" value="TRANSLOCATION AND ASSEMBLY MODULE SUBUNIT TAMB"/>
    <property type="match status" value="1"/>
</dbReference>
<dbReference type="GO" id="GO:0009306">
    <property type="term" value="P:protein secretion"/>
    <property type="evidence" value="ECO:0007669"/>
    <property type="project" value="InterPro"/>
</dbReference>
<name>A0A0K0XZL6_9GAMM</name>